<feature type="transmembrane region" description="Helical" evidence="11">
    <location>
        <begin position="71"/>
        <end position="90"/>
    </location>
</feature>
<evidence type="ECO:0000256" key="2">
    <source>
        <dbReference type="ARBA" id="ARBA00011262"/>
    </source>
</evidence>
<name>A0A7C1JIG7_9CHLR</name>
<keyword evidence="7 11" id="KW-1133">Transmembrane helix</keyword>
<evidence type="ECO:0000256" key="8">
    <source>
        <dbReference type="ARBA" id="ARBA00023136"/>
    </source>
</evidence>
<keyword evidence="6 11" id="KW-0812">Transmembrane</keyword>
<dbReference type="InterPro" id="IPR001851">
    <property type="entry name" value="ABC_transp_permease"/>
</dbReference>
<dbReference type="EMBL" id="DSMG01000034">
    <property type="protein sequence ID" value="HDX30306.1"/>
    <property type="molecule type" value="Genomic_DNA"/>
</dbReference>
<feature type="transmembrane region" description="Helical" evidence="11">
    <location>
        <begin position="216"/>
        <end position="240"/>
    </location>
</feature>
<feature type="transmembrane region" description="Helical" evidence="11">
    <location>
        <begin position="16"/>
        <end position="33"/>
    </location>
</feature>
<evidence type="ECO:0000256" key="11">
    <source>
        <dbReference type="SAM" id="Phobius"/>
    </source>
</evidence>
<evidence type="ECO:0000256" key="3">
    <source>
        <dbReference type="ARBA" id="ARBA00022448"/>
    </source>
</evidence>
<comment type="subcellular location">
    <subcellularLocation>
        <location evidence="1">Cell membrane</location>
        <topology evidence="1">Multi-pass membrane protein</topology>
    </subcellularLocation>
</comment>
<organism evidence="12">
    <name type="scientific">Caldilinea aerophila</name>
    <dbReference type="NCBI Taxonomy" id="133453"/>
    <lineage>
        <taxon>Bacteria</taxon>
        <taxon>Bacillati</taxon>
        <taxon>Chloroflexota</taxon>
        <taxon>Caldilineae</taxon>
        <taxon>Caldilineales</taxon>
        <taxon>Caldilineaceae</taxon>
        <taxon>Caldilinea</taxon>
    </lineage>
</organism>
<keyword evidence="4" id="KW-1003">Cell membrane</keyword>
<comment type="caution">
    <text evidence="12">The sequence shown here is derived from an EMBL/GenBank/DDBJ whole genome shotgun (WGS) entry which is preliminary data.</text>
</comment>
<dbReference type="GO" id="GO:0005886">
    <property type="term" value="C:plasma membrane"/>
    <property type="evidence" value="ECO:0007669"/>
    <property type="project" value="UniProtKB-SubCell"/>
</dbReference>
<evidence type="ECO:0000256" key="5">
    <source>
        <dbReference type="ARBA" id="ARBA00022519"/>
    </source>
</evidence>
<proteinExistence type="predicted"/>
<dbReference type="CDD" id="cd06579">
    <property type="entry name" value="TM_PBP1_transp_AraH_like"/>
    <property type="match status" value="1"/>
</dbReference>
<sequence>MNELRRRFQPEQIRELVLIGLILALVLFFSTQIENYLHPRTFTRISTSVAVVAIVAVGQTLVILTRNIDLSVGSIVGFTAYVTGTILAANNDLHPSLVIGMAVAMGAAMGALNGVLVAYGRVPAIIVTLGTLAIYRTLLVEFSGAKSVLTSELPRWLVNLPPTNAFRIGAIDIRLLFLIALVVVIVFQFIVTYMAWGRRLYAIGSNPEAARVAGFPAQRIVFTAFLLSGALAGLAGFVFLARFGNITVVAGQGIELKSVAAAVVGGVNINGGIGSPFGAFLGALLIDVIDNSLIRWLAISEFWRDALLGLMILLAVATDTIVMNRLRKAWVRHELQTSTSGFSVEQGGARHAT</sequence>
<dbReference type="Pfam" id="PF02653">
    <property type="entry name" value="BPD_transp_2"/>
    <property type="match status" value="1"/>
</dbReference>
<accession>A0A7C1JIG7</accession>
<protein>
    <recommendedName>
        <fullName evidence="10">Autoinducer 2 import system permease protein LsrC</fullName>
    </recommendedName>
</protein>
<feature type="transmembrane region" description="Helical" evidence="11">
    <location>
        <begin position="175"/>
        <end position="196"/>
    </location>
</feature>
<comment type="function">
    <text evidence="9">Part of the ABC transporter complex LsrABCD involved in autoinducer 2 (AI-2) import. Probably responsible for the translocation of the substrate across the membrane.</text>
</comment>
<evidence type="ECO:0000256" key="7">
    <source>
        <dbReference type="ARBA" id="ARBA00022989"/>
    </source>
</evidence>
<evidence type="ECO:0000313" key="12">
    <source>
        <dbReference type="EMBL" id="HDX30306.1"/>
    </source>
</evidence>
<evidence type="ECO:0000256" key="4">
    <source>
        <dbReference type="ARBA" id="ARBA00022475"/>
    </source>
</evidence>
<keyword evidence="5" id="KW-0997">Cell inner membrane</keyword>
<evidence type="ECO:0000256" key="10">
    <source>
        <dbReference type="ARBA" id="ARBA00039382"/>
    </source>
</evidence>
<evidence type="ECO:0000256" key="9">
    <source>
        <dbReference type="ARBA" id="ARBA00025439"/>
    </source>
</evidence>
<reference evidence="12" key="1">
    <citation type="journal article" date="2020" name="mSystems">
        <title>Genome- and Community-Level Interaction Insights into Carbon Utilization and Element Cycling Functions of Hydrothermarchaeota in Hydrothermal Sediment.</title>
        <authorList>
            <person name="Zhou Z."/>
            <person name="Liu Y."/>
            <person name="Xu W."/>
            <person name="Pan J."/>
            <person name="Luo Z.H."/>
            <person name="Li M."/>
        </authorList>
    </citation>
    <scope>NUCLEOTIDE SEQUENCE [LARGE SCALE GENOMIC DNA]</scope>
    <source>
        <strain evidence="12">SpSt-289</strain>
    </source>
</reference>
<comment type="subunit">
    <text evidence="2">The complex is composed of two ATP-binding proteins (LsrA), two transmembrane proteins (LsrC and LsrD) and a solute-binding protein (LsrB).</text>
</comment>
<dbReference type="AlphaFoldDB" id="A0A7C1JIG7"/>
<dbReference type="PANTHER" id="PTHR32196:SF29">
    <property type="entry name" value="AUTOINDUCER 2 IMPORT SYSTEM PERMEASE PROTEIN LSRC"/>
    <property type="match status" value="1"/>
</dbReference>
<dbReference type="PANTHER" id="PTHR32196">
    <property type="entry name" value="ABC TRANSPORTER PERMEASE PROTEIN YPHD-RELATED-RELATED"/>
    <property type="match status" value="1"/>
</dbReference>
<feature type="transmembrane region" description="Helical" evidence="11">
    <location>
        <begin position="306"/>
        <end position="326"/>
    </location>
</feature>
<evidence type="ECO:0000256" key="6">
    <source>
        <dbReference type="ARBA" id="ARBA00022692"/>
    </source>
</evidence>
<gene>
    <name evidence="12" type="ORF">ENQ20_02305</name>
</gene>
<dbReference type="GO" id="GO:0022857">
    <property type="term" value="F:transmembrane transporter activity"/>
    <property type="evidence" value="ECO:0007669"/>
    <property type="project" value="InterPro"/>
</dbReference>
<keyword evidence="3" id="KW-0813">Transport</keyword>
<evidence type="ECO:0000256" key="1">
    <source>
        <dbReference type="ARBA" id="ARBA00004651"/>
    </source>
</evidence>
<feature type="transmembrane region" description="Helical" evidence="11">
    <location>
        <begin position="96"/>
        <end position="119"/>
    </location>
</feature>
<feature type="transmembrane region" description="Helical" evidence="11">
    <location>
        <begin position="45"/>
        <end position="64"/>
    </location>
</feature>
<feature type="transmembrane region" description="Helical" evidence="11">
    <location>
        <begin position="261"/>
        <end position="286"/>
    </location>
</feature>
<keyword evidence="8 11" id="KW-0472">Membrane</keyword>